<evidence type="ECO:0000313" key="1">
    <source>
        <dbReference type="EMBL" id="PWA75801.1"/>
    </source>
</evidence>
<comment type="caution">
    <text evidence="1">The sequence shown here is derived from an EMBL/GenBank/DDBJ whole genome shotgun (WGS) entry which is preliminary data.</text>
</comment>
<sequence>MRVEVLIYSPARTASQQGAGKVGKWKINFMSTQKVKELDWNAFFIMAFVDTSECELSRGHGPQTRAVVSSVTGG</sequence>
<dbReference type="OrthoDB" id="1704173at2759"/>
<dbReference type="EMBL" id="PKPP01002354">
    <property type="protein sequence ID" value="PWA75801.1"/>
    <property type="molecule type" value="Genomic_DNA"/>
</dbReference>
<accession>A0A2U1NQP5</accession>
<name>A0A2U1NQP5_ARTAN</name>
<proteinExistence type="predicted"/>
<dbReference type="STRING" id="35608.A0A2U1NQP5"/>
<dbReference type="Gene3D" id="3.30.160.190">
    <property type="entry name" value="atu1810 like domain"/>
    <property type="match status" value="1"/>
</dbReference>
<organism evidence="1 2">
    <name type="scientific">Artemisia annua</name>
    <name type="common">Sweet wormwood</name>
    <dbReference type="NCBI Taxonomy" id="35608"/>
    <lineage>
        <taxon>Eukaryota</taxon>
        <taxon>Viridiplantae</taxon>
        <taxon>Streptophyta</taxon>
        <taxon>Embryophyta</taxon>
        <taxon>Tracheophyta</taxon>
        <taxon>Spermatophyta</taxon>
        <taxon>Magnoliopsida</taxon>
        <taxon>eudicotyledons</taxon>
        <taxon>Gunneridae</taxon>
        <taxon>Pentapetalae</taxon>
        <taxon>asterids</taxon>
        <taxon>campanulids</taxon>
        <taxon>Asterales</taxon>
        <taxon>Asteraceae</taxon>
        <taxon>Asteroideae</taxon>
        <taxon>Anthemideae</taxon>
        <taxon>Artemisiinae</taxon>
        <taxon>Artemisia</taxon>
    </lineage>
</organism>
<keyword evidence="2" id="KW-1185">Reference proteome</keyword>
<dbReference type="InterPro" id="IPR038532">
    <property type="entry name" value="NDUFS4-like_sf"/>
</dbReference>
<gene>
    <name evidence="1" type="ORF">CTI12_AA241460</name>
</gene>
<dbReference type="Proteomes" id="UP000245207">
    <property type="component" value="Unassembled WGS sequence"/>
</dbReference>
<dbReference type="AlphaFoldDB" id="A0A2U1NQP5"/>
<evidence type="ECO:0000313" key="2">
    <source>
        <dbReference type="Proteomes" id="UP000245207"/>
    </source>
</evidence>
<protein>
    <submittedName>
        <fullName evidence="1">Uncharacterized protein</fullName>
    </submittedName>
</protein>
<reference evidence="1 2" key="1">
    <citation type="journal article" date="2018" name="Mol. Plant">
        <title>The genome of Artemisia annua provides insight into the evolution of Asteraceae family and artemisinin biosynthesis.</title>
        <authorList>
            <person name="Shen Q."/>
            <person name="Zhang L."/>
            <person name="Liao Z."/>
            <person name="Wang S."/>
            <person name="Yan T."/>
            <person name="Shi P."/>
            <person name="Liu M."/>
            <person name="Fu X."/>
            <person name="Pan Q."/>
            <person name="Wang Y."/>
            <person name="Lv Z."/>
            <person name="Lu X."/>
            <person name="Zhang F."/>
            <person name="Jiang W."/>
            <person name="Ma Y."/>
            <person name="Chen M."/>
            <person name="Hao X."/>
            <person name="Li L."/>
            <person name="Tang Y."/>
            <person name="Lv G."/>
            <person name="Zhou Y."/>
            <person name="Sun X."/>
            <person name="Brodelius P.E."/>
            <person name="Rose J.K.C."/>
            <person name="Tang K."/>
        </authorList>
    </citation>
    <scope>NUCLEOTIDE SEQUENCE [LARGE SCALE GENOMIC DNA]</scope>
    <source>
        <strain evidence="2">cv. Huhao1</strain>
        <tissue evidence="1">Leaf</tissue>
    </source>
</reference>